<name>A0A8B3M6F6_ECOLX</name>
<organism evidence="1 2">
    <name type="scientific">Escherichia coli</name>
    <dbReference type="NCBI Taxonomy" id="562"/>
    <lineage>
        <taxon>Bacteria</taxon>
        <taxon>Pseudomonadati</taxon>
        <taxon>Pseudomonadota</taxon>
        <taxon>Gammaproteobacteria</taxon>
        <taxon>Enterobacterales</taxon>
        <taxon>Enterobacteriaceae</taxon>
        <taxon>Escherichia</taxon>
    </lineage>
</organism>
<sequence>MERGVVALPFEVHQREHGFIKGDPLSALQLNYFALYWDKISIPKNIFFGAQLPDEGVFEETGLLTRPLVDIGSTLSVENFPKIHLLTQVQLTDHLRKVDKNTAWSIHQTGDNSLLFADQSVSKETVRLELENLLPVPGPNIDLHEILEFKNRRKDELQALHSYCDELYFEIINSGDPTLQAAKTFTKLKQAISDLEKLNAEGWRSPIKFDLDISPEFDLSDIRAGIATILGAFSSPHVLETVTAGAVIAVLEGFVKIKPRLQSMRNGGNTHLAYISKARIEGVYK</sequence>
<dbReference type="AlphaFoldDB" id="A0A8B3M6F6"/>
<reference evidence="1 2" key="1">
    <citation type="submission" date="2017-08" db="EMBL/GenBank/DDBJ databases">
        <title>Sequencing of Escherichia coli CCPM 6219.</title>
        <authorList>
            <person name="Liu S.-L."/>
            <person name="Zhou Y.-J."/>
            <person name="Zhao M.-F."/>
        </authorList>
    </citation>
    <scope>NUCLEOTIDE SEQUENCE [LARGE SCALE GENOMIC DNA]</scope>
    <source>
        <strain evidence="1 2">CCPM 6219</strain>
    </source>
</reference>
<dbReference type="RefSeq" id="WP_127472186.1">
    <property type="nucleotide sequence ID" value="NZ_JAKVWY010000154.1"/>
</dbReference>
<dbReference type="InterPro" id="IPR046203">
    <property type="entry name" value="DUF6236"/>
</dbReference>
<gene>
    <name evidence="1" type="ORF">CIG67_04250</name>
</gene>
<proteinExistence type="predicted"/>
<dbReference type="Proteomes" id="UP000288459">
    <property type="component" value="Unassembled WGS sequence"/>
</dbReference>
<dbReference type="EMBL" id="NPIM01000084">
    <property type="protein sequence ID" value="RVE15784.1"/>
    <property type="molecule type" value="Genomic_DNA"/>
</dbReference>
<dbReference type="Pfam" id="PF19749">
    <property type="entry name" value="DUF6236"/>
    <property type="match status" value="1"/>
</dbReference>
<protein>
    <submittedName>
        <fullName evidence="1">Uncharacterized protein</fullName>
    </submittedName>
</protein>
<evidence type="ECO:0000313" key="2">
    <source>
        <dbReference type="Proteomes" id="UP000288459"/>
    </source>
</evidence>
<evidence type="ECO:0000313" key="1">
    <source>
        <dbReference type="EMBL" id="RVE15784.1"/>
    </source>
</evidence>
<accession>A0A8B3M6F6</accession>
<comment type="caution">
    <text evidence="1">The sequence shown here is derived from an EMBL/GenBank/DDBJ whole genome shotgun (WGS) entry which is preliminary data.</text>
</comment>